<dbReference type="Proteomes" id="UP001221757">
    <property type="component" value="Unassembled WGS sequence"/>
</dbReference>
<evidence type="ECO:0000313" key="1">
    <source>
        <dbReference type="EMBL" id="KAJ7690530.1"/>
    </source>
</evidence>
<gene>
    <name evidence="1" type="ORF">B0H17DRAFT_1179891</name>
</gene>
<dbReference type="AlphaFoldDB" id="A0AAD7GJ81"/>
<accession>A0AAD7GJ81</accession>
<proteinExistence type="predicted"/>
<organism evidence="1 2">
    <name type="scientific">Mycena rosella</name>
    <name type="common">Pink bonnet</name>
    <name type="synonym">Agaricus rosellus</name>
    <dbReference type="NCBI Taxonomy" id="1033263"/>
    <lineage>
        <taxon>Eukaryota</taxon>
        <taxon>Fungi</taxon>
        <taxon>Dikarya</taxon>
        <taxon>Basidiomycota</taxon>
        <taxon>Agaricomycotina</taxon>
        <taxon>Agaricomycetes</taxon>
        <taxon>Agaricomycetidae</taxon>
        <taxon>Agaricales</taxon>
        <taxon>Marasmiineae</taxon>
        <taxon>Mycenaceae</taxon>
        <taxon>Mycena</taxon>
    </lineage>
</organism>
<reference evidence="1" key="1">
    <citation type="submission" date="2023-03" db="EMBL/GenBank/DDBJ databases">
        <title>Massive genome expansion in bonnet fungi (Mycena s.s.) driven by repeated elements and novel gene families across ecological guilds.</title>
        <authorList>
            <consortium name="Lawrence Berkeley National Laboratory"/>
            <person name="Harder C.B."/>
            <person name="Miyauchi S."/>
            <person name="Viragh M."/>
            <person name="Kuo A."/>
            <person name="Thoen E."/>
            <person name="Andreopoulos B."/>
            <person name="Lu D."/>
            <person name="Skrede I."/>
            <person name="Drula E."/>
            <person name="Henrissat B."/>
            <person name="Morin E."/>
            <person name="Kohler A."/>
            <person name="Barry K."/>
            <person name="LaButti K."/>
            <person name="Morin E."/>
            <person name="Salamov A."/>
            <person name="Lipzen A."/>
            <person name="Mereny Z."/>
            <person name="Hegedus B."/>
            <person name="Baldrian P."/>
            <person name="Stursova M."/>
            <person name="Weitz H."/>
            <person name="Taylor A."/>
            <person name="Grigoriev I.V."/>
            <person name="Nagy L.G."/>
            <person name="Martin F."/>
            <person name="Kauserud H."/>
        </authorList>
    </citation>
    <scope>NUCLEOTIDE SEQUENCE</scope>
    <source>
        <strain evidence="1">CBHHK067</strain>
    </source>
</reference>
<keyword evidence="2" id="KW-1185">Reference proteome</keyword>
<protein>
    <submittedName>
        <fullName evidence="1">Uncharacterized protein</fullName>
    </submittedName>
</protein>
<comment type="caution">
    <text evidence="1">The sequence shown here is derived from an EMBL/GenBank/DDBJ whole genome shotgun (WGS) entry which is preliminary data.</text>
</comment>
<dbReference type="EMBL" id="JARKIE010000064">
    <property type="protein sequence ID" value="KAJ7690530.1"/>
    <property type="molecule type" value="Genomic_DNA"/>
</dbReference>
<evidence type="ECO:0000313" key="2">
    <source>
        <dbReference type="Proteomes" id="UP001221757"/>
    </source>
</evidence>
<name>A0AAD7GJ81_MYCRO</name>
<sequence>MLEDRVRGIALEDIESQSQSSAAFIQYNLLRGKVYAALGDVWHSIGKLVAEIRVNDTPGQAANEETTRYLVRLATDVRVSRDCYQSAVHDFSRLRQCPENVSMPTAQEILDLPSSEFRLLREYRENVAVSSGEDILALLTSEDIAQVISAEISGVKEMKTGERRTENLFEAVFPSRCPEQGVFPVLLLSQQEIEQQTGAIAIGLRSRCSTALNVRMFCRRT</sequence>